<organism evidence="2 3">
    <name type="scientific">Anatilimnocola aggregata</name>
    <dbReference type="NCBI Taxonomy" id="2528021"/>
    <lineage>
        <taxon>Bacteria</taxon>
        <taxon>Pseudomonadati</taxon>
        <taxon>Planctomycetota</taxon>
        <taxon>Planctomycetia</taxon>
        <taxon>Pirellulales</taxon>
        <taxon>Pirellulaceae</taxon>
        <taxon>Anatilimnocola</taxon>
    </lineage>
</organism>
<dbReference type="AlphaFoldDB" id="A0A517YFJ6"/>
<dbReference type="Proteomes" id="UP000315017">
    <property type="component" value="Chromosome"/>
</dbReference>
<dbReference type="InterPro" id="IPR018551">
    <property type="entry name" value="DUF2007"/>
</dbReference>
<dbReference type="Gene3D" id="3.30.70.790">
    <property type="entry name" value="UreE, C-terminal domain"/>
    <property type="match status" value="1"/>
</dbReference>
<dbReference type="RefSeq" id="WP_145092203.1">
    <property type="nucleotide sequence ID" value="NZ_CP036274.1"/>
</dbReference>
<proteinExistence type="predicted"/>
<reference evidence="2 3" key="1">
    <citation type="submission" date="2019-02" db="EMBL/GenBank/DDBJ databases">
        <title>Deep-cultivation of Planctomycetes and their phenomic and genomic characterization uncovers novel biology.</title>
        <authorList>
            <person name="Wiegand S."/>
            <person name="Jogler M."/>
            <person name="Boedeker C."/>
            <person name="Pinto D."/>
            <person name="Vollmers J."/>
            <person name="Rivas-Marin E."/>
            <person name="Kohn T."/>
            <person name="Peeters S.H."/>
            <person name="Heuer A."/>
            <person name="Rast P."/>
            <person name="Oberbeckmann S."/>
            <person name="Bunk B."/>
            <person name="Jeske O."/>
            <person name="Meyerdierks A."/>
            <person name="Storesund J.E."/>
            <person name="Kallscheuer N."/>
            <person name="Luecker S."/>
            <person name="Lage O.M."/>
            <person name="Pohl T."/>
            <person name="Merkel B.J."/>
            <person name="Hornburger P."/>
            <person name="Mueller R.-W."/>
            <person name="Bruemmer F."/>
            <person name="Labrenz M."/>
            <person name="Spormann A.M."/>
            <person name="Op den Camp H."/>
            <person name="Overmann J."/>
            <person name="Amann R."/>
            <person name="Jetten M.S.M."/>
            <person name="Mascher T."/>
            <person name="Medema M.H."/>
            <person name="Devos D.P."/>
            <person name="Kaster A.-K."/>
            <person name="Ovreas L."/>
            <person name="Rohde M."/>
            <person name="Galperin M.Y."/>
            <person name="Jogler C."/>
        </authorList>
    </citation>
    <scope>NUCLEOTIDE SEQUENCE [LARGE SCALE GENOMIC DNA]</scope>
    <source>
        <strain evidence="2 3">ETA_A8</strain>
    </source>
</reference>
<feature type="domain" description="DUF2007" evidence="1">
    <location>
        <begin position="8"/>
        <end position="68"/>
    </location>
</feature>
<protein>
    <recommendedName>
        <fullName evidence="1">DUF2007 domain-containing protein</fullName>
    </recommendedName>
</protein>
<evidence type="ECO:0000259" key="1">
    <source>
        <dbReference type="Pfam" id="PF09413"/>
    </source>
</evidence>
<accession>A0A517YFJ6</accession>
<dbReference type="OrthoDB" id="289232at2"/>
<evidence type="ECO:0000313" key="3">
    <source>
        <dbReference type="Proteomes" id="UP000315017"/>
    </source>
</evidence>
<name>A0A517YFJ6_9BACT</name>
<gene>
    <name evidence="2" type="ORF">ETAA8_41130</name>
</gene>
<dbReference type="InterPro" id="IPR011322">
    <property type="entry name" value="N-reg_PII-like_a/b"/>
</dbReference>
<dbReference type="Pfam" id="PF09413">
    <property type="entry name" value="DUF2007"/>
    <property type="match status" value="1"/>
</dbReference>
<dbReference type="SUPFAM" id="SSF54913">
    <property type="entry name" value="GlnB-like"/>
    <property type="match status" value="1"/>
</dbReference>
<sequence length="74" mass="8339">MQAPNELVSVYSTNNAVEAEILRTALHSEGIKCEIDGENQAGLTGIISMEIRLLVRAEDSDRARKYLEQHHHEH</sequence>
<keyword evidence="3" id="KW-1185">Reference proteome</keyword>
<dbReference type="EMBL" id="CP036274">
    <property type="protein sequence ID" value="QDU29007.1"/>
    <property type="molecule type" value="Genomic_DNA"/>
</dbReference>
<dbReference type="KEGG" id="aagg:ETAA8_41130"/>
<evidence type="ECO:0000313" key="2">
    <source>
        <dbReference type="EMBL" id="QDU29007.1"/>
    </source>
</evidence>